<dbReference type="InterPro" id="IPR036915">
    <property type="entry name" value="Cyclin-like_sf"/>
</dbReference>
<dbReference type="InterPro" id="IPR012388">
    <property type="entry name" value="CABLES1/2"/>
</dbReference>
<evidence type="ECO:0000259" key="6">
    <source>
        <dbReference type="Pfam" id="PF00134"/>
    </source>
</evidence>
<comment type="caution">
    <text evidence="7">The sequence shown here is derived from an EMBL/GenBank/DDBJ whole genome shotgun (WGS) entry which is preliminary data.</text>
</comment>
<comment type="similarity">
    <text evidence="1">Belongs to the cyclin family.</text>
</comment>
<dbReference type="GO" id="GO:0007399">
    <property type="term" value="P:nervous system development"/>
    <property type="evidence" value="ECO:0007669"/>
    <property type="project" value="TreeGrafter"/>
</dbReference>
<feature type="compositionally biased region" description="Polar residues" evidence="5">
    <location>
        <begin position="208"/>
        <end position="219"/>
    </location>
</feature>
<feature type="region of interest" description="Disordered" evidence="5">
    <location>
        <begin position="121"/>
        <end position="145"/>
    </location>
</feature>
<dbReference type="SUPFAM" id="SSF47954">
    <property type="entry name" value="Cyclin-like"/>
    <property type="match status" value="1"/>
</dbReference>
<keyword evidence="2" id="KW-0597">Phosphoprotein</keyword>
<dbReference type="GO" id="GO:0051726">
    <property type="term" value="P:regulation of cell cycle"/>
    <property type="evidence" value="ECO:0007669"/>
    <property type="project" value="InterPro"/>
</dbReference>
<dbReference type="AlphaFoldDB" id="Q4RWY6"/>
<accession>Q4RWY6</accession>
<feature type="compositionally biased region" description="Low complexity" evidence="5">
    <location>
        <begin position="1"/>
        <end position="13"/>
    </location>
</feature>
<dbReference type="PANTHER" id="PTHR22896">
    <property type="entry name" value="CDK5 AND ABL1 ENZYME SUBSTRATE 1"/>
    <property type="match status" value="1"/>
</dbReference>
<dbReference type="Gene3D" id="1.10.472.10">
    <property type="entry name" value="Cyclin-like"/>
    <property type="match status" value="1"/>
</dbReference>
<keyword evidence="3" id="KW-0132">Cell division</keyword>
<dbReference type="OrthoDB" id="5353095at2759"/>
<evidence type="ECO:0000256" key="1">
    <source>
        <dbReference type="ARBA" id="ARBA00008742"/>
    </source>
</evidence>
<organism evidence="7">
    <name type="scientific">Tetraodon nigroviridis</name>
    <name type="common">Spotted green pufferfish</name>
    <name type="synonym">Chelonodon nigroviridis</name>
    <dbReference type="NCBI Taxonomy" id="99883"/>
    <lineage>
        <taxon>Eukaryota</taxon>
        <taxon>Metazoa</taxon>
        <taxon>Chordata</taxon>
        <taxon>Craniata</taxon>
        <taxon>Vertebrata</taxon>
        <taxon>Euteleostomi</taxon>
        <taxon>Actinopterygii</taxon>
        <taxon>Neopterygii</taxon>
        <taxon>Teleostei</taxon>
        <taxon>Neoteleostei</taxon>
        <taxon>Acanthomorphata</taxon>
        <taxon>Eupercaria</taxon>
        <taxon>Tetraodontiformes</taxon>
        <taxon>Tetradontoidea</taxon>
        <taxon>Tetraodontidae</taxon>
        <taxon>Tetraodon</taxon>
    </lineage>
</organism>
<evidence type="ECO:0000256" key="5">
    <source>
        <dbReference type="SAM" id="MobiDB-lite"/>
    </source>
</evidence>
<reference evidence="7" key="1">
    <citation type="journal article" date="2004" name="Nature">
        <title>Genome duplication in the teleost fish Tetraodon nigroviridis reveals the early vertebrate proto-karyotype.</title>
        <authorList>
            <person name="Jaillon O."/>
            <person name="Aury J.-M."/>
            <person name="Brunet F."/>
            <person name="Petit J.-L."/>
            <person name="Stange-Thomann N."/>
            <person name="Mauceli E."/>
            <person name="Bouneau L."/>
            <person name="Fischer C."/>
            <person name="Ozouf-Costaz C."/>
            <person name="Bernot A."/>
            <person name="Nicaud S."/>
            <person name="Jaffe D."/>
            <person name="Fisher S."/>
            <person name="Lutfalla G."/>
            <person name="Dossat C."/>
            <person name="Segurens B."/>
            <person name="Dasilva C."/>
            <person name="Salanoubat M."/>
            <person name="Levy M."/>
            <person name="Boudet N."/>
            <person name="Castellano S."/>
            <person name="Anthouard V."/>
            <person name="Jubin C."/>
            <person name="Castelli V."/>
            <person name="Katinka M."/>
            <person name="Vacherie B."/>
            <person name="Biemont C."/>
            <person name="Skalli Z."/>
            <person name="Cattolico L."/>
            <person name="Poulain J."/>
            <person name="De Berardinis V."/>
            <person name="Cruaud C."/>
            <person name="Duprat S."/>
            <person name="Brottier P."/>
            <person name="Coutanceau J.-P."/>
            <person name="Gouzy J."/>
            <person name="Parra G."/>
            <person name="Lardier G."/>
            <person name="Chapple C."/>
            <person name="McKernan K.J."/>
            <person name="McEwan P."/>
            <person name="Bosak S."/>
            <person name="Kellis M."/>
            <person name="Volff J.-N."/>
            <person name="Guigo R."/>
            <person name="Zody M.C."/>
            <person name="Mesirov J."/>
            <person name="Lindblad-Toh K."/>
            <person name="Birren B."/>
            <person name="Nusbaum C."/>
            <person name="Kahn D."/>
            <person name="Robinson-Rechavi M."/>
            <person name="Laudet V."/>
            <person name="Schachter V."/>
            <person name="Quetier F."/>
            <person name="Saurin W."/>
            <person name="Scarpelli C."/>
            <person name="Wincker P."/>
            <person name="Lander E.S."/>
            <person name="Weissenbach J."/>
            <person name="Roest Crollius H."/>
        </authorList>
    </citation>
    <scope>NUCLEOTIDE SEQUENCE [LARGE SCALE GENOMIC DNA]</scope>
</reference>
<dbReference type="Pfam" id="PF00134">
    <property type="entry name" value="Cyclin_N"/>
    <property type="match status" value="1"/>
</dbReference>
<name>Q4RWY6_TETNG</name>
<evidence type="ECO:0000256" key="3">
    <source>
        <dbReference type="ARBA" id="ARBA00022618"/>
    </source>
</evidence>
<dbReference type="PIRSF" id="PIRSF025798">
    <property type="entry name" value="Cables"/>
    <property type="match status" value="1"/>
</dbReference>
<protein>
    <submittedName>
        <fullName evidence="7">(spotted green pufferfish) hypothetical protein</fullName>
    </submittedName>
</protein>
<gene>
    <name evidence="7" type="ORF">GSTENG00027640001</name>
</gene>
<feature type="region of interest" description="Disordered" evidence="5">
    <location>
        <begin position="55"/>
        <end position="86"/>
    </location>
</feature>
<dbReference type="KEGG" id="tng:GSTEN00027640G001"/>
<feature type="region of interest" description="Disordered" evidence="5">
    <location>
        <begin position="208"/>
        <end position="228"/>
    </location>
</feature>
<evidence type="ECO:0000313" key="7">
    <source>
        <dbReference type="EMBL" id="CAG07096.1"/>
    </source>
</evidence>
<feature type="non-terminal residue" evidence="7">
    <location>
        <position position="606"/>
    </location>
</feature>
<dbReference type="EMBL" id="CAAE01014981">
    <property type="protein sequence ID" value="CAG07096.1"/>
    <property type="molecule type" value="Genomic_DNA"/>
</dbReference>
<evidence type="ECO:0000256" key="2">
    <source>
        <dbReference type="ARBA" id="ARBA00022553"/>
    </source>
</evidence>
<dbReference type="GO" id="GO:0051301">
    <property type="term" value="P:cell division"/>
    <property type="evidence" value="ECO:0007669"/>
    <property type="project" value="UniProtKB-KW"/>
</dbReference>
<feature type="compositionally biased region" description="Polar residues" evidence="5">
    <location>
        <begin position="128"/>
        <end position="137"/>
    </location>
</feature>
<evidence type="ECO:0000256" key="4">
    <source>
        <dbReference type="ARBA" id="ARBA00023306"/>
    </source>
</evidence>
<dbReference type="GO" id="GO:0005829">
    <property type="term" value="C:cytosol"/>
    <property type="evidence" value="ECO:0007669"/>
    <property type="project" value="TreeGrafter"/>
</dbReference>
<dbReference type="PANTHER" id="PTHR22896:SF1">
    <property type="entry name" value="CDK5 AND ABL1 ENZYME SUBSTRATE 1"/>
    <property type="match status" value="1"/>
</dbReference>
<reference evidence="7" key="2">
    <citation type="submission" date="2004-02" db="EMBL/GenBank/DDBJ databases">
        <authorList>
            <consortium name="Genoscope"/>
            <consortium name="Whitehead Institute Centre for Genome Research"/>
        </authorList>
    </citation>
    <scope>NUCLEOTIDE SEQUENCE</scope>
</reference>
<feature type="region of interest" description="Disordered" evidence="5">
    <location>
        <begin position="1"/>
        <end position="30"/>
    </location>
</feature>
<proteinExistence type="inferred from homology"/>
<keyword evidence="4" id="KW-0131">Cell cycle</keyword>
<feature type="domain" description="Cyclin N-terminal" evidence="6">
    <location>
        <begin position="508"/>
        <end position="589"/>
    </location>
</feature>
<sequence>MAAATSSSSSTATLQIKHSSIEQTRKRIDPRRRQAALSFLSNISLDGRPVQYDADHQNQEETSLETRTSNSLVAPERSAHGAAADSGASAATEALALGNQNLLAGGRTSVVAAPAAAPTSADAEGDASATSALSSPFSAVPPSTRGRLQTYTQGILPSPYSRQTSQNFSLEGGHIANSAIELQRSRCCHGDQIYSSLRFAVQSEQSQFERTPRYSASGSRSEDVRPEAEKPQVTLTHSCFHLLSSFVTRLLSRRRLISQRSSLETLEDIEENAPLRRCRTLSGSPRPKSFKKVHFIKNMRQHDIRNGRIVLISGRRSFYSVFSVLPYRDCSQAGDVKLEGPRQRHPSGGVSAKEMVIGLEGVELGADGKTVSYTQFLYPTNVLGGRRNTIDSTSSFAQSRNASHRSLSLGRANSNQSSLDTGNELGDFREYDPNLLDDPQWPCGKHKRVLIFPSYMTTVIEYVKPSDLKKDMNETFKEKFPHIRLTLSKIRSLKREIKKLAQDECGYEEPTVAMAFVYFEKLVLQGKLNKQNRKLCAGACVLLAAKIGGDLKKHEVKLLIDKLEERFRVNRRELIAFEFPVLVALEFNLHLPEHEIMPHYRRLLQT</sequence>
<dbReference type="FunFam" id="1.10.472.10:FF:000020">
    <property type="entry name" value="CDK5 and ABL1 enzyme substrate 1"/>
    <property type="match status" value="1"/>
</dbReference>
<dbReference type="InterPro" id="IPR006671">
    <property type="entry name" value="Cyclin_N"/>
</dbReference>